<dbReference type="AlphaFoldDB" id="A0A098BZS2"/>
<dbReference type="EMBL" id="LN515532">
    <property type="protein sequence ID" value="CEA15668.1"/>
    <property type="molecule type" value="Genomic_DNA"/>
</dbReference>
<dbReference type="SMART" id="SM00530">
    <property type="entry name" value="HTH_XRE"/>
    <property type="match status" value="1"/>
</dbReference>
<feature type="domain" description="HTH cro/C1-type" evidence="2">
    <location>
        <begin position="8"/>
        <end position="62"/>
    </location>
</feature>
<dbReference type="PANTHER" id="PTHR46797">
    <property type="entry name" value="HTH-TYPE TRANSCRIPTIONAL REGULATOR"/>
    <property type="match status" value="1"/>
</dbReference>
<dbReference type="CDD" id="cd02209">
    <property type="entry name" value="cupin_XRE_C"/>
    <property type="match status" value="1"/>
</dbReference>
<accession>A0A098BZS2</accession>
<evidence type="ECO:0000259" key="2">
    <source>
        <dbReference type="PROSITE" id="PS50943"/>
    </source>
</evidence>
<dbReference type="KEGG" id="pbt:ING2E5B_0906"/>
<dbReference type="GO" id="GO:0005829">
    <property type="term" value="C:cytosol"/>
    <property type="evidence" value="ECO:0007669"/>
    <property type="project" value="TreeGrafter"/>
</dbReference>
<sequence>MSTVTDKIKILCADKKISAAELAEGSSLSLEQVNRICESDEIPSLSSLIKISRALGVRLGTFLDDSEQIGPVLNRSEEHHQSVTFTSHQTNSNSHMDFISLASSKAGRNMEPFLINIQTENGNETCSTHEGEEFLFVLEGSIKVRYGAETYILNKGDSIYYDSIVDHLVTSIDDNGAKILAVVYSPS</sequence>
<dbReference type="SUPFAM" id="SSF51182">
    <property type="entry name" value="RmlC-like cupins"/>
    <property type="match status" value="1"/>
</dbReference>
<evidence type="ECO:0000313" key="4">
    <source>
        <dbReference type="Proteomes" id="UP000032417"/>
    </source>
</evidence>
<dbReference type="GO" id="GO:0003677">
    <property type="term" value="F:DNA binding"/>
    <property type="evidence" value="ECO:0007669"/>
    <property type="project" value="UniProtKB-KW"/>
</dbReference>
<dbReference type="PATRIC" id="fig|1562970.3.peg.898"/>
<dbReference type="SUPFAM" id="SSF47413">
    <property type="entry name" value="lambda repressor-like DNA-binding domains"/>
    <property type="match status" value="1"/>
</dbReference>
<reference evidence="3 4" key="1">
    <citation type="submission" date="2014-08" db="EMBL/GenBank/DDBJ databases">
        <authorList>
            <person name="Wibberg D."/>
        </authorList>
    </citation>
    <scope>NUCLEOTIDE SEQUENCE [LARGE SCALE GENOMIC DNA]</scope>
    <source>
        <strain evidence="4">ING2-E5B</strain>
    </source>
</reference>
<dbReference type="InterPro" id="IPR013096">
    <property type="entry name" value="Cupin_2"/>
</dbReference>
<dbReference type="InterPro" id="IPR014710">
    <property type="entry name" value="RmlC-like_jellyroll"/>
</dbReference>
<dbReference type="PROSITE" id="PS50943">
    <property type="entry name" value="HTH_CROC1"/>
    <property type="match status" value="1"/>
</dbReference>
<dbReference type="PANTHER" id="PTHR46797:SF19">
    <property type="entry name" value="BLL2473 PROTEIN"/>
    <property type="match status" value="1"/>
</dbReference>
<proteinExistence type="predicted"/>
<dbReference type="Proteomes" id="UP000032417">
    <property type="component" value="Chromosome 1"/>
</dbReference>
<dbReference type="Pfam" id="PF07883">
    <property type="entry name" value="Cupin_2"/>
    <property type="match status" value="1"/>
</dbReference>
<evidence type="ECO:0000256" key="1">
    <source>
        <dbReference type="ARBA" id="ARBA00023125"/>
    </source>
</evidence>
<protein>
    <submittedName>
        <fullName evidence="3">Transcriptional regulator</fullName>
    </submittedName>
</protein>
<dbReference type="InterPro" id="IPR010982">
    <property type="entry name" value="Lambda_DNA-bd_dom_sf"/>
</dbReference>
<dbReference type="Gene3D" id="2.60.120.10">
    <property type="entry name" value="Jelly Rolls"/>
    <property type="match status" value="1"/>
</dbReference>
<dbReference type="OrthoDB" id="9805356at2"/>
<gene>
    <name evidence="3" type="ORF">ING2E5B_0906</name>
</gene>
<organism evidence="3 4">
    <name type="scientific">Fermentimonas caenicola</name>
    <dbReference type="NCBI Taxonomy" id="1562970"/>
    <lineage>
        <taxon>Bacteria</taxon>
        <taxon>Pseudomonadati</taxon>
        <taxon>Bacteroidota</taxon>
        <taxon>Bacteroidia</taxon>
        <taxon>Bacteroidales</taxon>
        <taxon>Dysgonomonadaceae</taxon>
        <taxon>Fermentimonas</taxon>
    </lineage>
</organism>
<name>A0A098BZS2_9BACT</name>
<dbReference type="InterPro" id="IPR001387">
    <property type="entry name" value="Cro/C1-type_HTH"/>
</dbReference>
<dbReference type="CDD" id="cd00093">
    <property type="entry name" value="HTH_XRE"/>
    <property type="match status" value="1"/>
</dbReference>
<evidence type="ECO:0000313" key="3">
    <source>
        <dbReference type="EMBL" id="CEA15668.1"/>
    </source>
</evidence>
<dbReference type="HOGENOM" id="CLU_085376_3_2_10"/>
<dbReference type="Gene3D" id="1.10.260.40">
    <property type="entry name" value="lambda repressor-like DNA-binding domains"/>
    <property type="match status" value="1"/>
</dbReference>
<dbReference type="InterPro" id="IPR050807">
    <property type="entry name" value="TransReg_Diox_bact_type"/>
</dbReference>
<keyword evidence="1" id="KW-0238">DNA-binding</keyword>
<dbReference type="InterPro" id="IPR011051">
    <property type="entry name" value="RmlC_Cupin_sf"/>
</dbReference>
<dbReference type="Pfam" id="PF13443">
    <property type="entry name" value="HTH_26"/>
    <property type="match status" value="1"/>
</dbReference>
<dbReference type="GO" id="GO:0003700">
    <property type="term" value="F:DNA-binding transcription factor activity"/>
    <property type="evidence" value="ECO:0007669"/>
    <property type="project" value="TreeGrafter"/>
</dbReference>
<keyword evidence="4" id="KW-1185">Reference proteome</keyword>
<dbReference type="STRING" id="1562970.ING2E5B_0906"/>